<dbReference type="Proteomes" id="UP001597545">
    <property type="component" value="Unassembled WGS sequence"/>
</dbReference>
<dbReference type="PROSITE" id="PS51257">
    <property type="entry name" value="PROKAR_LIPOPROTEIN"/>
    <property type="match status" value="1"/>
</dbReference>
<dbReference type="EMBL" id="JBHULR010000003">
    <property type="protein sequence ID" value="MFD2547525.1"/>
    <property type="molecule type" value="Genomic_DNA"/>
</dbReference>
<dbReference type="InterPro" id="IPR021365">
    <property type="entry name" value="DUF2891"/>
</dbReference>
<accession>A0ABW5KI02</accession>
<evidence type="ECO:0000313" key="1">
    <source>
        <dbReference type="EMBL" id="MFD2547525.1"/>
    </source>
</evidence>
<dbReference type="RefSeq" id="WP_380902361.1">
    <property type="nucleotide sequence ID" value="NZ_JBHUEG010000007.1"/>
</dbReference>
<comment type="caution">
    <text evidence="1">The sequence shown here is derived from an EMBL/GenBank/DDBJ whole genome shotgun (WGS) entry which is preliminary data.</text>
</comment>
<keyword evidence="2" id="KW-1185">Reference proteome</keyword>
<dbReference type="Pfam" id="PF11199">
    <property type="entry name" value="DUF2891"/>
    <property type="match status" value="1"/>
</dbReference>
<evidence type="ECO:0000313" key="2">
    <source>
        <dbReference type="Proteomes" id="UP001597545"/>
    </source>
</evidence>
<proteinExistence type="predicted"/>
<reference evidence="2" key="1">
    <citation type="journal article" date="2019" name="Int. J. Syst. Evol. Microbiol.">
        <title>The Global Catalogue of Microorganisms (GCM) 10K type strain sequencing project: providing services to taxonomists for standard genome sequencing and annotation.</title>
        <authorList>
            <consortium name="The Broad Institute Genomics Platform"/>
            <consortium name="The Broad Institute Genome Sequencing Center for Infectious Disease"/>
            <person name="Wu L."/>
            <person name="Ma J."/>
        </authorList>
    </citation>
    <scope>NUCLEOTIDE SEQUENCE [LARGE SCALE GENOMIC DNA]</scope>
    <source>
        <strain evidence="2">KCTC 42662</strain>
    </source>
</reference>
<sequence length="383" mass="43302">MHAIQRKIKYSLKNCSRFAIWTFLTTLSAIGFSCQGGNNPVGGKGKSPDRLQLNEETAQTIFTLPTHCLVTEYPNKLGQVIGRAADLKSPKVLRPIFYGCFDWHSAVHGYWSIIRLLKQFPQLDSDGSVRQLLNTHITSENLAVELSFFNDENNLGFERTYGWAWLFKLQHELATWRDVDAQRWKTILQPLVDVLSQRTQVYLSKLIYPIRTGQHDNTAFSLNLMYEYATATGDMDLANAIKASSMRFYENDKNCALAYEPSGNDFLSPCLEEAYLMSRLMSKKAYKNWLSDFMPILFESNIDAIQPAMVSDRTDGKLVHLDGLNFSRAHCLYGISSALPELANTCIPLANTHVNFSLKNIANDDYMGSHWLGAFALLALSPQ</sequence>
<gene>
    <name evidence="1" type="ORF">ACFSR5_07705</name>
</gene>
<name>A0ABW5KI02_9SPHI</name>
<protein>
    <submittedName>
        <fullName evidence="1">DUF2891 domain-containing protein</fullName>
    </submittedName>
</protein>
<organism evidence="1 2">
    <name type="scientific">Sphingobacterium suaedae</name>
    <dbReference type="NCBI Taxonomy" id="1686402"/>
    <lineage>
        <taxon>Bacteria</taxon>
        <taxon>Pseudomonadati</taxon>
        <taxon>Bacteroidota</taxon>
        <taxon>Sphingobacteriia</taxon>
        <taxon>Sphingobacteriales</taxon>
        <taxon>Sphingobacteriaceae</taxon>
        <taxon>Sphingobacterium</taxon>
    </lineage>
</organism>